<accession>A0A2H5XDM8</accession>
<organism evidence="2 3">
    <name type="scientific">Candidatus Fervidibacter japonicus</name>
    <dbReference type="NCBI Taxonomy" id="2035412"/>
    <lineage>
        <taxon>Bacteria</taxon>
        <taxon>Candidatus Fervidibacterota</taxon>
        <taxon>Candidatus Fervidibacter</taxon>
    </lineage>
</organism>
<gene>
    <name evidence="2" type="ORF">HRbin17_01802</name>
</gene>
<reference evidence="3" key="1">
    <citation type="submission" date="2017-09" db="EMBL/GenBank/DDBJ databases">
        <title>Metaegenomics of thermophilic ammonia-oxidizing enrichment culture.</title>
        <authorList>
            <person name="Kato S."/>
            <person name="Suzuki K."/>
        </authorList>
    </citation>
    <scope>NUCLEOTIDE SEQUENCE [LARGE SCALE GENOMIC DNA]</scope>
</reference>
<feature type="compositionally biased region" description="Basic residues" evidence="1">
    <location>
        <begin position="28"/>
        <end position="39"/>
    </location>
</feature>
<protein>
    <submittedName>
        <fullName evidence="2">Uncharacterized protein</fullName>
    </submittedName>
</protein>
<feature type="region of interest" description="Disordered" evidence="1">
    <location>
        <begin position="23"/>
        <end position="45"/>
    </location>
</feature>
<evidence type="ECO:0000313" key="3">
    <source>
        <dbReference type="Proteomes" id="UP000236173"/>
    </source>
</evidence>
<proteinExistence type="predicted"/>
<evidence type="ECO:0000313" key="2">
    <source>
        <dbReference type="EMBL" id="GBC99280.1"/>
    </source>
</evidence>
<dbReference type="Proteomes" id="UP000236173">
    <property type="component" value="Unassembled WGS sequence"/>
</dbReference>
<comment type="caution">
    <text evidence="2">The sequence shown here is derived from an EMBL/GenBank/DDBJ whole genome shotgun (WGS) entry which is preliminary data.</text>
</comment>
<evidence type="ECO:0000256" key="1">
    <source>
        <dbReference type="SAM" id="MobiDB-lite"/>
    </source>
</evidence>
<dbReference type="EMBL" id="BEHT01000024">
    <property type="protein sequence ID" value="GBC99280.1"/>
    <property type="molecule type" value="Genomic_DNA"/>
</dbReference>
<dbReference type="AlphaFoldDB" id="A0A2H5XDM8"/>
<name>A0A2H5XDM8_9BACT</name>
<sequence>MLPVKQKPLTALWLRCTNATWRKQSENKRKRKSVKHKRWCERQRP</sequence>